<evidence type="ECO:0000256" key="1">
    <source>
        <dbReference type="ARBA" id="ARBA00004123"/>
    </source>
</evidence>
<feature type="binding site" evidence="8">
    <location>
        <position position="820"/>
    </location>
    <ligand>
        <name>Zn(2+)</name>
        <dbReference type="ChEBI" id="CHEBI:29105"/>
        <label>2</label>
    </ligand>
</feature>
<evidence type="ECO:0000256" key="10">
    <source>
        <dbReference type="SAM" id="MobiDB-lite"/>
    </source>
</evidence>
<comment type="similarity">
    <text evidence="2">Belongs to the ING family.</text>
</comment>
<evidence type="ECO:0000259" key="11">
    <source>
        <dbReference type="PROSITE" id="PS50016"/>
    </source>
</evidence>
<comment type="subcellular location">
    <subcellularLocation>
        <location evidence="1">Nucleus</location>
    </subcellularLocation>
</comment>
<dbReference type="InterPro" id="IPR028651">
    <property type="entry name" value="ING_fam"/>
</dbReference>
<evidence type="ECO:0000256" key="6">
    <source>
        <dbReference type="ARBA" id="ARBA00023242"/>
    </source>
</evidence>
<feature type="binding site" evidence="8">
    <location>
        <position position="844"/>
    </location>
    <ligand>
        <name>Zn(2+)</name>
        <dbReference type="ChEBI" id="CHEBI:29105"/>
        <label>2</label>
    </ligand>
</feature>
<dbReference type="PANTHER" id="PTHR10333">
    <property type="entry name" value="INHIBITOR OF GROWTH PROTEIN"/>
    <property type="match status" value="1"/>
</dbReference>
<dbReference type="PROSITE" id="PS01359">
    <property type="entry name" value="ZF_PHD_1"/>
    <property type="match status" value="1"/>
</dbReference>
<proteinExistence type="inferred from homology"/>
<feature type="compositionally biased region" description="Pro residues" evidence="10">
    <location>
        <begin position="455"/>
        <end position="465"/>
    </location>
</feature>
<dbReference type="GO" id="GO:0005634">
    <property type="term" value="C:nucleus"/>
    <property type="evidence" value="ECO:0007669"/>
    <property type="project" value="UniProtKB-SubCell"/>
</dbReference>
<evidence type="ECO:0000256" key="3">
    <source>
        <dbReference type="ARBA" id="ARBA00022723"/>
    </source>
</evidence>
<feature type="binding site" evidence="8">
    <location>
        <position position="829"/>
    </location>
    <ligand>
        <name>Zn(2+)</name>
        <dbReference type="ChEBI" id="CHEBI:29105"/>
        <label>1</label>
    </ligand>
</feature>
<feature type="compositionally biased region" description="Low complexity" evidence="10">
    <location>
        <begin position="609"/>
        <end position="620"/>
    </location>
</feature>
<evidence type="ECO:0000313" key="12">
    <source>
        <dbReference type="EMBL" id="THV73051.1"/>
    </source>
</evidence>
<feature type="binding site" evidence="8">
    <location>
        <position position="802"/>
    </location>
    <ligand>
        <name>Zn(2+)</name>
        <dbReference type="ChEBI" id="CHEBI:29105"/>
        <label>1</label>
    </ligand>
</feature>
<dbReference type="InterPro" id="IPR013083">
    <property type="entry name" value="Znf_RING/FYVE/PHD"/>
</dbReference>
<dbReference type="PANTHER" id="PTHR10333:SF94">
    <property type="entry name" value="FINGER DOMAIN PROTEIN, PUTATIVE (AFU_ORTHOLOGUE AFUA_3G11940)-RELATED"/>
    <property type="match status" value="1"/>
</dbReference>
<dbReference type="InterPro" id="IPR019787">
    <property type="entry name" value="Znf_PHD-finger"/>
</dbReference>
<feature type="compositionally biased region" description="Pro residues" evidence="10">
    <location>
        <begin position="186"/>
        <end position="210"/>
    </location>
</feature>
<sequence length="862" mass="93631">MMMEHLDMAMELDSGRQIDPDLAATLSDFLTYTEHLPSSVARSLFLIKTLNHQAYKLQLKIHDLLSEYACLPQTTTHTPEYSAGLRKNISYAYESLEKCKRMSAAEAIRLEETVIKDGARLELVQKKLKALPMPPERDATPDAALTSPQLRRNAQAQQQADKRTAQHRTGTAPRVRAQKIMVPGEVLPPPNPDSPPPSDFSPSPSPPPRSPNQDKSRNKPTTGRPPKTPKLPKPATEPKETTQKTPRVRVPGSSGTNAHSAVAGISTSNALMALTAPPPDVAKGSKWLPWKRLTEYEMATLRKRMKKNAIWLPSPAMRNRELKNLGRGVTAMEEAKAEAEASGKEFIDEFDPATWTDPTCIHITDAQQAETAKMLGPELPDDNEDAALINRGMRLNEAKKLKRERLKEEEAEALKLGLQPPTEQNKEKKTPQKSQTAQPKPKSRPQAQPQSSKPAEPPVEPPVEPPQAQLGVPAEEPELVQAPIVQQSAPTPEPKSKPEPKPKKQAKPKAAAVPESVPLEETPVVEAPAQPDPVTETPVHHPENVESVTAAEPVTTRKRKRDATTPAAALPSKEPAVESPDVLSLPRPGPQPKKLKLSAGAPPPSDKPTITISTRAIAAAKDVSSPANVSTPIADGPRISARQQTQRSQRSQRSSAQPEPLAGPSEAAAQTPAANTRATRPTTITIKRSATKAASAEPAVKRQSLRRDSNASLPGAANNKPQSPVPIQPPGAADTKVSKRATRKKVPQGVLQAEENGTKVIVGKPKGASKKKKAQQPKEAKGEAATPVVEEEYIDPDEPRYCICGDVSHGTMIACDNDTCEKEWFHLECVELTDLPGRRAKWYCPDCRKKLKVGLETNGIVR</sequence>
<feature type="binding site" evidence="8">
    <location>
        <position position="847"/>
    </location>
    <ligand>
        <name>Zn(2+)</name>
        <dbReference type="ChEBI" id="CHEBI:29105"/>
        <label>2</label>
    </ligand>
</feature>
<dbReference type="SMART" id="SM00249">
    <property type="entry name" value="PHD"/>
    <property type="match status" value="1"/>
</dbReference>
<evidence type="ECO:0000256" key="9">
    <source>
        <dbReference type="PROSITE-ProRule" id="PRU00146"/>
    </source>
</evidence>
<keyword evidence="5 8" id="KW-0862">Zinc</keyword>
<evidence type="ECO:0000256" key="8">
    <source>
        <dbReference type="PIRSR" id="PIRSR628651-51"/>
    </source>
</evidence>
<evidence type="ECO:0000256" key="7">
    <source>
        <dbReference type="PIRSR" id="PIRSR628651-50"/>
    </source>
</evidence>
<dbReference type="GO" id="GO:0008270">
    <property type="term" value="F:zinc ion binding"/>
    <property type="evidence" value="ECO:0007669"/>
    <property type="project" value="UniProtKB-KW"/>
</dbReference>
<feature type="binding site" evidence="8">
    <location>
        <position position="815"/>
    </location>
    <ligand>
        <name>Zn(2+)</name>
        <dbReference type="ChEBI" id="CHEBI:29105"/>
        <label>2</label>
    </ligand>
</feature>
<feature type="site" description="Histone H3K4me3 binding" evidence="7">
    <location>
        <position position="801"/>
    </location>
</feature>
<evidence type="ECO:0000313" key="13">
    <source>
        <dbReference type="Proteomes" id="UP000304951"/>
    </source>
</evidence>
<dbReference type="EMBL" id="QZAF01000104">
    <property type="protein sequence ID" value="THV73051.1"/>
    <property type="molecule type" value="Genomic_DNA"/>
</dbReference>
<feature type="site" description="Histone H3K4me3 binding" evidence="7">
    <location>
        <position position="816"/>
    </location>
</feature>
<accession>A0A4S8SQC9</accession>
<feature type="site" description="Histone H3K4me3 binding" evidence="7">
    <location>
        <position position="812"/>
    </location>
</feature>
<dbReference type="GO" id="GO:0004402">
    <property type="term" value="F:histone acetyltransferase activity"/>
    <property type="evidence" value="ECO:0007669"/>
    <property type="project" value="TreeGrafter"/>
</dbReference>
<feature type="region of interest" description="Disordered" evidence="10">
    <location>
        <begin position="149"/>
        <end position="260"/>
    </location>
</feature>
<name>A0A4S8SQC9_AURPU</name>
<dbReference type="InterPro" id="IPR001965">
    <property type="entry name" value="Znf_PHD"/>
</dbReference>
<keyword evidence="4 9" id="KW-0863">Zinc-finger</keyword>
<organism evidence="12 13">
    <name type="scientific">Aureobasidium pullulans</name>
    <name type="common">Black yeast</name>
    <name type="synonym">Pullularia pullulans</name>
    <dbReference type="NCBI Taxonomy" id="5580"/>
    <lineage>
        <taxon>Eukaryota</taxon>
        <taxon>Fungi</taxon>
        <taxon>Dikarya</taxon>
        <taxon>Ascomycota</taxon>
        <taxon>Pezizomycotina</taxon>
        <taxon>Dothideomycetes</taxon>
        <taxon>Dothideomycetidae</taxon>
        <taxon>Dothideales</taxon>
        <taxon>Saccotheciaceae</taxon>
        <taxon>Aureobasidium</taxon>
    </lineage>
</organism>
<keyword evidence="3 8" id="KW-0479">Metal-binding</keyword>
<dbReference type="InterPro" id="IPR019786">
    <property type="entry name" value="Zinc_finger_PHD-type_CS"/>
</dbReference>
<comment type="caution">
    <text evidence="12">The sequence shown here is derived from an EMBL/GenBank/DDBJ whole genome shotgun (WGS) entry which is preliminary data.</text>
</comment>
<dbReference type="InterPro" id="IPR011011">
    <property type="entry name" value="Znf_FYVE_PHD"/>
</dbReference>
<dbReference type="SUPFAM" id="SSF57903">
    <property type="entry name" value="FYVE/PHD zinc finger"/>
    <property type="match status" value="1"/>
</dbReference>
<evidence type="ECO:0000256" key="2">
    <source>
        <dbReference type="ARBA" id="ARBA00010210"/>
    </source>
</evidence>
<feature type="region of interest" description="Disordered" evidence="10">
    <location>
        <begin position="413"/>
        <end position="785"/>
    </location>
</feature>
<dbReference type="PROSITE" id="PS50016">
    <property type="entry name" value="ZF_PHD_2"/>
    <property type="match status" value="1"/>
</dbReference>
<dbReference type="Proteomes" id="UP000304951">
    <property type="component" value="Unassembled WGS sequence"/>
</dbReference>
<dbReference type="AlphaFoldDB" id="A0A4S8SQC9"/>
<feature type="binding site" evidence="8">
    <location>
        <position position="826"/>
    </location>
    <ligand>
        <name>Zn(2+)</name>
        <dbReference type="ChEBI" id="CHEBI:29105"/>
        <label>1</label>
    </ligand>
</feature>
<dbReference type="GO" id="GO:0006355">
    <property type="term" value="P:regulation of DNA-templated transcription"/>
    <property type="evidence" value="ECO:0007669"/>
    <property type="project" value="TreeGrafter"/>
</dbReference>
<protein>
    <recommendedName>
        <fullName evidence="11">PHD-type domain-containing protein</fullName>
    </recommendedName>
</protein>
<dbReference type="GO" id="GO:0000123">
    <property type="term" value="C:histone acetyltransferase complex"/>
    <property type="evidence" value="ECO:0007669"/>
    <property type="project" value="TreeGrafter"/>
</dbReference>
<feature type="compositionally biased region" description="Low complexity" evidence="10">
    <location>
        <begin position="667"/>
        <end position="686"/>
    </location>
</feature>
<evidence type="ECO:0000256" key="4">
    <source>
        <dbReference type="ARBA" id="ARBA00022771"/>
    </source>
</evidence>
<dbReference type="Gene3D" id="6.10.140.1740">
    <property type="match status" value="1"/>
</dbReference>
<dbReference type="Gene3D" id="3.30.40.10">
    <property type="entry name" value="Zinc/RING finger domain, C3HC4 (zinc finger)"/>
    <property type="match status" value="1"/>
</dbReference>
<feature type="compositionally biased region" description="Low complexity" evidence="10">
    <location>
        <begin position="638"/>
        <end position="657"/>
    </location>
</feature>
<gene>
    <name evidence="12" type="ORF">D6D28_03534</name>
</gene>
<evidence type="ECO:0000256" key="5">
    <source>
        <dbReference type="ARBA" id="ARBA00022833"/>
    </source>
</evidence>
<feature type="site" description="Histone H3K4me3 binding" evidence="7">
    <location>
        <position position="824"/>
    </location>
</feature>
<reference evidence="12 13" key="1">
    <citation type="submission" date="2018-10" db="EMBL/GenBank/DDBJ databases">
        <title>Fifty Aureobasidium pullulans genomes reveal a recombining polyextremotolerant generalist.</title>
        <authorList>
            <person name="Gostincar C."/>
            <person name="Turk M."/>
            <person name="Zajc J."/>
            <person name="Gunde-Cimerman N."/>
        </authorList>
    </citation>
    <scope>NUCLEOTIDE SEQUENCE [LARGE SCALE GENOMIC DNA]</scope>
    <source>
        <strain evidence="12 13">EXF-11900</strain>
    </source>
</reference>
<feature type="domain" description="PHD-type" evidence="11">
    <location>
        <begin position="799"/>
        <end position="850"/>
    </location>
</feature>
<feature type="binding site" evidence="8">
    <location>
        <position position="804"/>
    </location>
    <ligand>
        <name>Zn(2+)</name>
        <dbReference type="ChEBI" id="CHEBI:29105"/>
        <label>1</label>
    </ligand>
</feature>
<keyword evidence="6" id="KW-0539">Nucleus</keyword>